<dbReference type="EMBL" id="KZ308333">
    <property type="protein sequence ID" value="KAG8227689.1"/>
    <property type="molecule type" value="Genomic_DNA"/>
</dbReference>
<evidence type="ECO:0000313" key="2">
    <source>
        <dbReference type="Proteomes" id="UP000792457"/>
    </source>
</evidence>
<accession>A0A8K0P1H8</accession>
<keyword evidence="2" id="KW-1185">Reference proteome</keyword>
<reference evidence="1" key="2">
    <citation type="submission" date="2017-10" db="EMBL/GenBank/DDBJ databases">
        <title>Ladona fulva Genome sequencing and assembly.</title>
        <authorList>
            <person name="Murali S."/>
            <person name="Richards S."/>
            <person name="Bandaranaike D."/>
            <person name="Bellair M."/>
            <person name="Blankenburg K."/>
            <person name="Chao H."/>
            <person name="Dinh H."/>
            <person name="Doddapaneni H."/>
            <person name="Dugan-Rocha S."/>
            <person name="Elkadiri S."/>
            <person name="Gnanaolivu R."/>
            <person name="Hernandez B."/>
            <person name="Skinner E."/>
            <person name="Javaid M."/>
            <person name="Lee S."/>
            <person name="Li M."/>
            <person name="Ming W."/>
            <person name="Munidasa M."/>
            <person name="Muniz J."/>
            <person name="Nguyen L."/>
            <person name="Hughes D."/>
            <person name="Osuji N."/>
            <person name="Pu L.-L."/>
            <person name="Puazo M."/>
            <person name="Qu C."/>
            <person name="Quiroz J."/>
            <person name="Raj R."/>
            <person name="Weissenberger G."/>
            <person name="Xin Y."/>
            <person name="Zou X."/>
            <person name="Han Y."/>
            <person name="Worley K."/>
            <person name="Muzny D."/>
            <person name="Gibbs R."/>
        </authorList>
    </citation>
    <scope>NUCLEOTIDE SEQUENCE</scope>
    <source>
        <strain evidence="1">Sampled in the wild</strain>
    </source>
</reference>
<dbReference type="AlphaFoldDB" id="A0A8K0P1H8"/>
<protein>
    <submittedName>
        <fullName evidence="1">Uncharacterized protein</fullName>
    </submittedName>
</protein>
<organism evidence="1 2">
    <name type="scientific">Ladona fulva</name>
    <name type="common">Scarce chaser dragonfly</name>
    <name type="synonym">Libellula fulva</name>
    <dbReference type="NCBI Taxonomy" id="123851"/>
    <lineage>
        <taxon>Eukaryota</taxon>
        <taxon>Metazoa</taxon>
        <taxon>Ecdysozoa</taxon>
        <taxon>Arthropoda</taxon>
        <taxon>Hexapoda</taxon>
        <taxon>Insecta</taxon>
        <taxon>Pterygota</taxon>
        <taxon>Palaeoptera</taxon>
        <taxon>Odonata</taxon>
        <taxon>Epiprocta</taxon>
        <taxon>Anisoptera</taxon>
        <taxon>Libelluloidea</taxon>
        <taxon>Libellulidae</taxon>
        <taxon>Ladona</taxon>
    </lineage>
</organism>
<sequence>MGGHIQSASLKIKSIKYVCKYVNKGSDVAIFAITRENREQHLKDEILQYQMGRYINNNEGACQILGFPIHDQEPVVIPLAVHLENGQQVYFTRETAERVGSEPPVNTTITAFFQLCQRDPFVRTLLYADIPSYYTWNATRQIFQQGKRQQEQKQQEASITIVTAAVIPKMIPNTRARLRHSRAVASNEFDDTSIKLASCGCRAEKNVRMY</sequence>
<evidence type="ECO:0000313" key="1">
    <source>
        <dbReference type="EMBL" id="KAG8227689.1"/>
    </source>
</evidence>
<comment type="caution">
    <text evidence="1">The sequence shown here is derived from an EMBL/GenBank/DDBJ whole genome shotgun (WGS) entry which is preliminary data.</text>
</comment>
<gene>
    <name evidence="1" type="ORF">J437_LFUL007003</name>
</gene>
<dbReference type="Proteomes" id="UP000792457">
    <property type="component" value="Unassembled WGS sequence"/>
</dbReference>
<name>A0A8K0P1H8_LADFU</name>
<proteinExistence type="predicted"/>
<dbReference type="OrthoDB" id="8121869at2759"/>
<reference evidence="1" key="1">
    <citation type="submission" date="2013-04" db="EMBL/GenBank/DDBJ databases">
        <authorList>
            <person name="Qu J."/>
            <person name="Murali S.C."/>
            <person name="Bandaranaike D."/>
            <person name="Bellair M."/>
            <person name="Blankenburg K."/>
            <person name="Chao H."/>
            <person name="Dinh H."/>
            <person name="Doddapaneni H."/>
            <person name="Downs B."/>
            <person name="Dugan-Rocha S."/>
            <person name="Elkadiri S."/>
            <person name="Gnanaolivu R.D."/>
            <person name="Hernandez B."/>
            <person name="Javaid M."/>
            <person name="Jayaseelan J.C."/>
            <person name="Lee S."/>
            <person name="Li M."/>
            <person name="Ming W."/>
            <person name="Munidasa M."/>
            <person name="Muniz J."/>
            <person name="Nguyen L."/>
            <person name="Ongeri F."/>
            <person name="Osuji N."/>
            <person name="Pu L.-L."/>
            <person name="Puazo M."/>
            <person name="Qu C."/>
            <person name="Quiroz J."/>
            <person name="Raj R."/>
            <person name="Weissenberger G."/>
            <person name="Xin Y."/>
            <person name="Zou X."/>
            <person name="Han Y."/>
            <person name="Richards S."/>
            <person name="Worley K."/>
            <person name="Muzny D."/>
            <person name="Gibbs R."/>
        </authorList>
    </citation>
    <scope>NUCLEOTIDE SEQUENCE</scope>
    <source>
        <strain evidence="1">Sampled in the wild</strain>
    </source>
</reference>